<accession>A0A915ZVH2</accession>
<comment type="caution">
    <text evidence="2">The sequence shown here is derived from an EMBL/GenBank/DDBJ whole genome shotgun (WGS) entry which is preliminary data.</text>
</comment>
<dbReference type="Proteomes" id="UP000684084">
    <property type="component" value="Unassembled WGS sequence"/>
</dbReference>
<evidence type="ECO:0000256" key="1">
    <source>
        <dbReference type="SAM" id="MobiDB-lite"/>
    </source>
</evidence>
<gene>
    <name evidence="2" type="ORF">CHRIB12_LOCUS21362</name>
</gene>
<dbReference type="EMBL" id="CAGKOT010000067">
    <property type="protein sequence ID" value="CAB5390082.1"/>
    <property type="molecule type" value="Genomic_DNA"/>
</dbReference>
<dbReference type="AlphaFoldDB" id="A0A915ZVH2"/>
<reference evidence="2" key="1">
    <citation type="submission" date="2020-05" db="EMBL/GenBank/DDBJ databases">
        <authorList>
            <person name="Rincon C."/>
            <person name="Sanders R I."/>
            <person name="Robbins C."/>
            <person name="Chaturvedi A."/>
        </authorList>
    </citation>
    <scope>NUCLEOTIDE SEQUENCE</scope>
    <source>
        <strain evidence="2">CHB12</strain>
    </source>
</reference>
<protein>
    <submittedName>
        <fullName evidence="2">Uncharacterized protein</fullName>
    </submittedName>
</protein>
<feature type="region of interest" description="Disordered" evidence="1">
    <location>
        <begin position="230"/>
        <end position="255"/>
    </location>
</feature>
<evidence type="ECO:0000313" key="3">
    <source>
        <dbReference type="Proteomes" id="UP000684084"/>
    </source>
</evidence>
<dbReference type="VEuPathDB" id="FungiDB:RhiirFUN_000420"/>
<dbReference type="OrthoDB" id="2447320at2759"/>
<name>A0A915ZVH2_9GLOM</name>
<proteinExistence type="predicted"/>
<evidence type="ECO:0000313" key="2">
    <source>
        <dbReference type="EMBL" id="CAB5390082.1"/>
    </source>
</evidence>
<feature type="compositionally biased region" description="Basic residues" evidence="1">
    <location>
        <begin position="236"/>
        <end position="255"/>
    </location>
</feature>
<organism evidence="2 3">
    <name type="scientific">Rhizophagus irregularis</name>
    <dbReference type="NCBI Taxonomy" id="588596"/>
    <lineage>
        <taxon>Eukaryota</taxon>
        <taxon>Fungi</taxon>
        <taxon>Fungi incertae sedis</taxon>
        <taxon>Mucoromycota</taxon>
        <taxon>Glomeromycotina</taxon>
        <taxon>Glomeromycetes</taxon>
        <taxon>Glomerales</taxon>
        <taxon>Glomeraceae</taxon>
        <taxon>Rhizophagus</taxon>
    </lineage>
</organism>
<sequence length="255" mass="30114">MPQIYLKDFGTSEEVKIHIFAVIEVLETPVRKRTIVKNIIQDIPRTLQIPQADLFTKGQKTELFDDNFRWSENCTEHSLGCPLSVLHNQYRTNSKNFEELSFYPFNETSGDVLEDYEINDFFKLYDISNVRPILASNDNYVFWLEDPAGIIYMWSRVEWSMSYLGRKLREALVNYLFHQDNICYVVEFTHEIIPKNEIKQQAKELADSCEPIDINDIEWEVTRESLNPIKRNEKKGIKKGKNKEKNKGKNKKKKH</sequence>